<name>A0A381Z037_9ZZZZ</name>
<feature type="non-terminal residue" evidence="1">
    <location>
        <position position="31"/>
    </location>
</feature>
<gene>
    <name evidence="1" type="ORF">METZ01_LOCUS135125</name>
</gene>
<proteinExistence type="predicted"/>
<dbReference type="EMBL" id="UINC01019434">
    <property type="protein sequence ID" value="SVA82271.1"/>
    <property type="molecule type" value="Genomic_DNA"/>
</dbReference>
<accession>A0A381Z037</accession>
<sequence>MDTNSESKSRLKTFLANPSKALWSLAIPIMF</sequence>
<dbReference type="AlphaFoldDB" id="A0A381Z037"/>
<organism evidence="1">
    <name type="scientific">marine metagenome</name>
    <dbReference type="NCBI Taxonomy" id="408172"/>
    <lineage>
        <taxon>unclassified sequences</taxon>
        <taxon>metagenomes</taxon>
        <taxon>ecological metagenomes</taxon>
    </lineage>
</organism>
<protein>
    <submittedName>
        <fullName evidence="1">Uncharacterized protein</fullName>
    </submittedName>
</protein>
<reference evidence="1" key="1">
    <citation type="submission" date="2018-05" db="EMBL/GenBank/DDBJ databases">
        <authorList>
            <person name="Lanie J.A."/>
            <person name="Ng W.-L."/>
            <person name="Kazmierczak K.M."/>
            <person name="Andrzejewski T.M."/>
            <person name="Davidsen T.M."/>
            <person name="Wayne K.J."/>
            <person name="Tettelin H."/>
            <person name="Glass J.I."/>
            <person name="Rusch D."/>
            <person name="Podicherti R."/>
            <person name="Tsui H.-C.T."/>
            <person name="Winkler M.E."/>
        </authorList>
    </citation>
    <scope>NUCLEOTIDE SEQUENCE</scope>
</reference>
<evidence type="ECO:0000313" key="1">
    <source>
        <dbReference type="EMBL" id="SVA82271.1"/>
    </source>
</evidence>